<evidence type="ECO:0000256" key="5">
    <source>
        <dbReference type="ARBA" id="ARBA00022475"/>
    </source>
</evidence>
<dbReference type="InterPro" id="IPR022826">
    <property type="entry name" value="KDO_kinase"/>
</dbReference>
<accession>A0AAV5NV88</accession>
<evidence type="ECO:0000256" key="3">
    <source>
        <dbReference type="ARBA" id="ARBA00010327"/>
    </source>
</evidence>
<keyword evidence="5 15" id="KW-1003">Cell membrane</keyword>
<feature type="domain" description="Protein kinase" evidence="16">
    <location>
        <begin position="37"/>
        <end position="237"/>
    </location>
</feature>
<dbReference type="Proteomes" id="UP001156690">
    <property type="component" value="Unassembled WGS sequence"/>
</dbReference>
<dbReference type="SUPFAM" id="SSF56112">
    <property type="entry name" value="Protein kinase-like (PK-like)"/>
    <property type="match status" value="1"/>
</dbReference>
<comment type="subcellular location">
    <subcellularLocation>
        <location evidence="1 15">Cell inner membrane</location>
        <topology evidence="1 15">Peripheral membrane protein</topology>
        <orientation evidence="1 15">Cytoplasmic side</orientation>
    </subcellularLocation>
</comment>
<keyword evidence="9 15" id="KW-0418">Kinase</keyword>
<keyword evidence="7 15" id="KW-0808">Transferase</keyword>
<keyword evidence="11 15" id="KW-0448">Lipopolysaccharide biosynthesis</keyword>
<protein>
    <recommendedName>
        <fullName evidence="13 15">3-deoxy-D-manno-octulosonic acid kinase</fullName>
        <shortName evidence="15">Kdo kinase</shortName>
        <ecNumber evidence="4 15">2.7.1.166</ecNumber>
    </recommendedName>
</protein>
<dbReference type="AlphaFoldDB" id="A0AAV5NV88"/>
<evidence type="ECO:0000256" key="7">
    <source>
        <dbReference type="ARBA" id="ARBA00022679"/>
    </source>
</evidence>
<evidence type="ECO:0000256" key="14">
    <source>
        <dbReference type="ARBA" id="ARBA00034417"/>
    </source>
</evidence>
<dbReference type="GO" id="GO:0009244">
    <property type="term" value="P:lipopolysaccharide core region biosynthetic process"/>
    <property type="evidence" value="ECO:0007669"/>
    <property type="project" value="UniProtKB-UniRule"/>
</dbReference>
<keyword evidence="8 15" id="KW-0547">Nucleotide-binding</keyword>
<keyword evidence="18" id="KW-1185">Reference proteome</keyword>
<evidence type="ECO:0000313" key="17">
    <source>
        <dbReference type="EMBL" id="GLQ74616.1"/>
    </source>
</evidence>
<evidence type="ECO:0000256" key="12">
    <source>
        <dbReference type="ARBA" id="ARBA00023136"/>
    </source>
</evidence>
<dbReference type="HAMAP" id="MF_00521">
    <property type="entry name" value="KDO_kinase"/>
    <property type="match status" value="1"/>
</dbReference>
<dbReference type="GO" id="GO:0005886">
    <property type="term" value="C:plasma membrane"/>
    <property type="evidence" value="ECO:0007669"/>
    <property type="project" value="UniProtKB-SubCell"/>
</dbReference>
<evidence type="ECO:0000256" key="6">
    <source>
        <dbReference type="ARBA" id="ARBA00022519"/>
    </source>
</evidence>
<dbReference type="Gene3D" id="1.10.510.10">
    <property type="entry name" value="Transferase(Phosphotransferase) domain 1"/>
    <property type="match status" value="1"/>
</dbReference>
<reference evidence="18" key="1">
    <citation type="journal article" date="2019" name="Int. J. Syst. Evol. Microbiol.">
        <title>The Global Catalogue of Microorganisms (GCM) 10K type strain sequencing project: providing services to taxonomists for standard genome sequencing and annotation.</title>
        <authorList>
            <consortium name="The Broad Institute Genomics Platform"/>
            <consortium name="The Broad Institute Genome Sequencing Center for Infectious Disease"/>
            <person name="Wu L."/>
            <person name="Ma J."/>
        </authorList>
    </citation>
    <scope>NUCLEOTIDE SEQUENCE [LARGE SCALE GENOMIC DNA]</scope>
    <source>
        <strain evidence="18">NBRC 15640</strain>
    </source>
</reference>
<comment type="caution">
    <text evidence="17">The sequence shown here is derived from an EMBL/GenBank/DDBJ whole genome shotgun (WGS) entry which is preliminary data.</text>
</comment>
<dbReference type="EMBL" id="BSNX01000056">
    <property type="protein sequence ID" value="GLQ74616.1"/>
    <property type="molecule type" value="Genomic_DNA"/>
</dbReference>
<evidence type="ECO:0000256" key="1">
    <source>
        <dbReference type="ARBA" id="ARBA00004515"/>
    </source>
</evidence>
<dbReference type="GO" id="GO:0005524">
    <property type="term" value="F:ATP binding"/>
    <property type="evidence" value="ECO:0007669"/>
    <property type="project" value="UniProtKB-UniRule"/>
</dbReference>
<sequence length="237" mass="27690">MIKTHCSKNQKIWYDSNVIHHDLDRLFDIDYWQNQNKVIGQASGRGTTWFVDLGETHAALRHYRRGGLFGKLVKDQYVFTGFDKTRSALEFSLLGLMRKNGLNVPKPIAANAQKTGLTYRADIITEKIKNARDLVDILKSETLEARHYQQIGREIRKMHDLGINHTDLNIHNILMDEQEKFWIIDFDKCFQQSGESWKQGNLERLKRSFEKEAQRSLGEDIIESMEPIIVGYREHDK</sequence>
<proteinExistence type="inferred from homology"/>
<comment type="pathway">
    <text evidence="2 15">Bacterial outer membrane biogenesis; LPS core biosynthesis.</text>
</comment>
<evidence type="ECO:0000256" key="9">
    <source>
        <dbReference type="ARBA" id="ARBA00022777"/>
    </source>
</evidence>
<dbReference type="GO" id="GO:0004672">
    <property type="term" value="F:protein kinase activity"/>
    <property type="evidence" value="ECO:0007669"/>
    <property type="project" value="InterPro"/>
</dbReference>
<name>A0AAV5NV88_9VIBR</name>
<dbReference type="PROSITE" id="PS50011">
    <property type="entry name" value="PROTEIN_KINASE_DOM"/>
    <property type="match status" value="1"/>
</dbReference>
<keyword evidence="6 15" id="KW-0997">Cell inner membrane</keyword>
<evidence type="ECO:0000259" key="16">
    <source>
        <dbReference type="PROSITE" id="PS50011"/>
    </source>
</evidence>
<comment type="function">
    <text evidence="15">Catalyzes the ATP-dependent phosphorylation of the 3-deoxy-D-manno-octulosonic acid (Kdo) residue in Kdo-lipid IV(A) at the 4-OH position.</text>
</comment>
<comment type="similarity">
    <text evidence="3 15">Belongs to the protein kinase superfamily. KdkA/RfaP family.</text>
</comment>
<gene>
    <name evidence="15 17" type="primary">kdkA</name>
    <name evidence="17" type="ORF">GCM10007932_39770</name>
</gene>
<evidence type="ECO:0000256" key="13">
    <source>
        <dbReference type="ARBA" id="ARBA00029511"/>
    </source>
</evidence>
<evidence type="ECO:0000256" key="4">
    <source>
        <dbReference type="ARBA" id="ARBA00011988"/>
    </source>
</evidence>
<comment type="catalytic activity">
    <reaction evidence="14 15">
        <text>an alpha-Kdo-(2-&gt;6)-lipid IVA + ATP = a 4-O-phospho-alpha-Kdo-(2-&gt;6)-lipid IVA + ADP + H(+)</text>
        <dbReference type="Rhea" id="RHEA:74271"/>
        <dbReference type="ChEBI" id="CHEBI:15378"/>
        <dbReference type="ChEBI" id="CHEBI:30616"/>
        <dbReference type="ChEBI" id="CHEBI:176428"/>
        <dbReference type="ChEBI" id="CHEBI:193140"/>
        <dbReference type="ChEBI" id="CHEBI:456216"/>
        <dbReference type="EC" id="2.7.1.166"/>
    </reaction>
</comment>
<organism evidence="17 18">
    <name type="scientific">Vibrio penaeicida</name>
    <dbReference type="NCBI Taxonomy" id="104609"/>
    <lineage>
        <taxon>Bacteria</taxon>
        <taxon>Pseudomonadati</taxon>
        <taxon>Pseudomonadota</taxon>
        <taxon>Gammaproteobacteria</taxon>
        <taxon>Vibrionales</taxon>
        <taxon>Vibrionaceae</taxon>
        <taxon>Vibrio</taxon>
    </lineage>
</organism>
<keyword evidence="12 15" id="KW-0472">Membrane</keyword>
<evidence type="ECO:0000256" key="8">
    <source>
        <dbReference type="ARBA" id="ARBA00022741"/>
    </source>
</evidence>
<dbReference type="RefSeq" id="WP_126608111.1">
    <property type="nucleotide sequence ID" value="NZ_AP025144.1"/>
</dbReference>
<evidence type="ECO:0000256" key="2">
    <source>
        <dbReference type="ARBA" id="ARBA00004713"/>
    </source>
</evidence>
<keyword evidence="10 15" id="KW-0067">ATP-binding</keyword>
<evidence type="ECO:0000256" key="10">
    <source>
        <dbReference type="ARBA" id="ARBA00022840"/>
    </source>
</evidence>
<dbReference type="NCBIfam" id="NF002475">
    <property type="entry name" value="PRK01723.1"/>
    <property type="match status" value="1"/>
</dbReference>
<evidence type="ECO:0000313" key="18">
    <source>
        <dbReference type="Proteomes" id="UP001156690"/>
    </source>
</evidence>
<evidence type="ECO:0000256" key="15">
    <source>
        <dbReference type="HAMAP-Rule" id="MF_00521"/>
    </source>
</evidence>
<dbReference type="EC" id="2.7.1.166" evidence="4 15"/>
<dbReference type="InterPro" id="IPR011009">
    <property type="entry name" value="Kinase-like_dom_sf"/>
</dbReference>
<evidence type="ECO:0000256" key="11">
    <source>
        <dbReference type="ARBA" id="ARBA00022985"/>
    </source>
</evidence>
<feature type="active site" evidence="15">
    <location>
        <position position="167"/>
    </location>
</feature>
<dbReference type="Pfam" id="PF06293">
    <property type="entry name" value="Kdo"/>
    <property type="match status" value="1"/>
</dbReference>
<dbReference type="InterPro" id="IPR000719">
    <property type="entry name" value="Prot_kinase_dom"/>
</dbReference>